<dbReference type="PANTHER" id="PTHR11552:SF115">
    <property type="entry name" value="DEHYDROGENASE XPTC-RELATED"/>
    <property type="match status" value="1"/>
</dbReference>
<name>A0A8H3FCU2_9LECA</name>
<feature type="active site" description="Proton donor" evidence="2">
    <location>
        <position position="558"/>
    </location>
</feature>
<keyword evidence="3" id="KW-0274">FAD</keyword>
<dbReference type="SUPFAM" id="SSF51905">
    <property type="entry name" value="FAD/NAD(P)-binding domain"/>
    <property type="match status" value="1"/>
</dbReference>
<dbReference type="Gene3D" id="3.50.50.60">
    <property type="entry name" value="FAD/NAD(P)-binding domain"/>
    <property type="match status" value="1"/>
</dbReference>
<evidence type="ECO:0000256" key="4">
    <source>
        <dbReference type="SAM" id="SignalP"/>
    </source>
</evidence>
<dbReference type="EMBL" id="CAJPDS010000025">
    <property type="protein sequence ID" value="CAF9920312.1"/>
    <property type="molecule type" value="Genomic_DNA"/>
</dbReference>
<evidence type="ECO:0000256" key="3">
    <source>
        <dbReference type="PIRSR" id="PIRSR000137-2"/>
    </source>
</evidence>
<dbReference type="PIRSF" id="PIRSF000137">
    <property type="entry name" value="Alcohol_oxidase"/>
    <property type="match status" value="1"/>
</dbReference>
<evidence type="ECO:0000256" key="1">
    <source>
        <dbReference type="ARBA" id="ARBA00010790"/>
    </source>
</evidence>
<keyword evidence="4" id="KW-0732">Signal</keyword>
<dbReference type="InterPro" id="IPR007867">
    <property type="entry name" value="GMC_OxRtase_C"/>
</dbReference>
<feature type="binding site" evidence="3">
    <location>
        <position position="118"/>
    </location>
    <ligand>
        <name>FAD</name>
        <dbReference type="ChEBI" id="CHEBI:57692"/>
    </ligand>
</feature>
<dbReference type="OrthoDB" id="269227at2759"/>
<proteinExistence type="inferred from homology"/>
<evidence type="ECO:0000256" key="2">
    <source>
        <dbReference type="PIRSR" id="PIRSR000137-1"/>
    </source>
</evidence>
<dbReference type="GO" id="GO:0044550">
    <property type="term" value="P:secondary metabolite biosynthetic process"/>
    <property type="evidence" value="ECO:0007669"/>
    <property type="project" value="TreeGrafter"/>
</dbReference>
<comment type="similarity">
    <text evidence="1">Belongs to the GMC oxidoreductase family.</text>
</comment>
<dbReference type="PROSITE" id="PS00624">
    <property type="entry name" value="GMC_OXRED_2"/>
    <property type="match status" value="1"/>
</dbReference>
<dbReference type="Gene3D" id="3.30.560.10">
    <property type="entry name" value="Glucose Oxidase, domain 3"/>
    <property type="match status" value="1"/>
</dbReference>
<evidence type="ECO:0000259" key="5">
    <source>
        <dbReference type="PROSITE" id="PS00624"/>
    </source>
</evidence>
<dbReference type="Pfam" id="PF05199">
    <property type="entry name" value="GMC_oxred_C"/>
    <property type="match status" value="1"/>
</dbReference>
<feature type="chain" id="PRO_5034168069" description="Glucose-methanol-choline oxidoreductase N-terminal domain-containing protein" evidence="4">
    <location>
        <begin position="21"/>
        <end position="622"/>
    </location>
</feature>
<feature type="binding site" evidence="3">
    <location>
        <begin position="51"/>
        <end position="52"/>
    </location>
    <ligand>
        <name>FAD</name>
        <dbReference type="ChEBI" id="CHEBI:57692"/>
    </ligand>
</feature>
<keyword evidence="3" id="KW-0285">Flavoprotein</keyword>
<evidence type="ECO:0000313" key="7">
    <source>
        <dbReference type="Proteomes" id="UP000664521"/>
    </source>
</evidence>
<dbReference type="SUPFAM" id="SSF54373">
    <property type="entry name" value="FAD-linked reductases, C-terminal domain"/>
    <property type="match status" value="1"/>
</dbReference>
<feature type="binding site" evidence="3">
    <location>
        <position position="268"/>
    </location>
    <ligand>
        <name>FAD</name>
        <dbReference type="ChEBI" id="CHEBI:57692"/>
    </ligand>
</feature>
<organism evidence="6 7">
    <name type="scientific">Heterodermia speciosa</name>
    <dbReference type="NCBI Taxonomy" id="116794"/>
    <lineage>
        <taxon>Eukaryota</taxon>
        <taxon>Fungi</taxon>
        <taxon>Dikarya</taxon>
        <taxon>Ascomycota</taxon>
        <taxon>Pezizomycotina</taxon>
        <taxon>Lecanoromycetes</taxon>
        <taxon>OSLEUM clade</taxon>
        <taxon>Lecanoromycetidae</taxon>
        <taxon>Caliciales</taxon>
        <taxon>Physciaceae</taxon>
        <taxon>Heterodermia</taxon>
    </lineage>
</organism>
<dbReference type="GO" id="GO:0050660">
    <property type="term" value="F:flavin adenine dinucleotide binding"/>
    <property type="evidence" value="ECO:0007669"/>
    <property type="project" value="InterPro"/>
</dbReference>
<dbReference type="InterPro" id="IPR000172">
    <property type="entry name" value="GMC_OxRdtase_N"/>
</dbReference>
<comment type="caution">
    <text evidence="6">The sequence shown here is derived from an EMBL/GenBank/DDBJ whole genome shotgun (WGS) entry which is preliminary data.</text>
</comment>
<comment type="cofactor">
    <cofactor evidence="3">
        <name>FAD</name>
        <dbReference type="ChEBI" id="CHEBI:57692"/>
    </cofactor>
</comment>
<sequence length="622" mass="67027">MLSAIAKLLLPLLFGSFAVCSPIDLVERAVLVDRTADLKAEYDYVVVGGGTSGLTVANRLTENPKTSVLVIEYGYVDRQDPGVLVPGVQVPADYLRNYQSVPQPGLDGRTSPVYSAAVVGGGTVVNGMFFNRGSAGDYDAWEKLGNPDWNWESLLPYFKKSETFTPPPKALADKYPISSDLSAHGISGPVGSSFSNFQYPIMTHFFRGWNSIGVASNPQPNAGDATGAFYGPVSLAARNQSRSSASAAYYRPIAGKRPNFHLITGKLVTKINLNKKTKQATSVQFVTRNQTTVLSVRACHEIILAAGAVHSPQILQLSGIGPKKLLSSLGIETLVNLPGVGYNFQDQASMFLSFNYSHYPYPSPDWFFSNQTWVEKELARYYRDRTGPLTIPYLSGSIVSFLPLQKIVSNYKETIKSAAAVALGPLLPAGAGPSILAGYKAQRDIILGLYASPTETVQEVAFGGGNTVPVAMLKPLSRGSILINSSDPLAAPVFDYQTFKHPTDIHIAVQALKKTRQFMASKPMQEVGAQESFPGISVQGDKAIEASIRTFATSTWAHPVGTLSMMKREYGGVVDPQLRVYGTKGLRVVDASIMPLIPATHTSSTVYAVAEKAADLIKASRK</sequence>
<feature type="active site" description="Proton acceptor" evidence="2">
    <location>
        <position position="601"/>
    </location>
</feature>
<accession>A0A8H3FCU2</accession>
<feature type="domain" description="Glucose-methanol-choline oxidoreductase N-terminal" evidence="5">
    <location>
        <begin position="307"/>
        <end position="321"/>
    </location>
</feature>
<dbReference type="GO" id="GO:0016614">
    <property type="term" value="F:oxidoreductase activity, acting on CH-OH group of donors"/>
    <property type="evidence" value="ECO:0007669"/>
    <property type="project" value="InterPro"/>
</dbReference>
<dbReference type="PANTHER" id="PTHR11552">
    <property type="entry name" value="GLUCOSE-METHANOL-CHOLINE GMC OXIDOREDUCTASE"/>
    <property type="match status" value="1"/>
</dbReference>
<evidence type="ECO:0000313" key="6">
    <source>
        <dbReference type="EMBL" id="CAF9920312.1"/>
    </source>
</evidence>
<protein>
    <recommendedName>
        <fullName evidence="5">Glucose-methanol-choline oxidoreductase N-terminal domain-containing protein</fullName>
    </recommendedName>
</protein>
<feature type="signal peptide" evidence="4">
    <location>
        <begin position="1"/>
        <end position="20"/>
    </location>
</feature>
<dbReference type="Proteomes" id="UP000664521">
    <property type="component" value="Unassembled WGS sequence"/>
</dbReference>
<gene>
    <name evidence="6" type="ORF">HETSPECPRED_004236</name>
</gene>
<keyword evidence="7" id="KW-1185">Reference proteome</keyword>
<reference evidence="6" key="1">
    <citation type="submission" date="2021-03" db="EMBL/GenBank/DDBJ databases">
        <authorList>
            <person name="Tagirdzhanova G."/>
        </authorList>
    </citation>
    <scope>NUCLEOTIDE SEQUENCE</scope>
</reference>
<dbReference type="Pfam" id="PF00732">
    <property type="entry name" value="GMC_oxred_N"/>
    <property type="match status" value="1"/>
</dbReference>
<dbReference type="AlphaFoldDB" id="A0A8H3FCU2"/>
<dbReference type="InterPro" id="IPR036188">
    <property type="entry name" value="FAD/NAD-bd_sf"/>
</dbReference>
<dbReference type="InterPro" id="IPR012132">
    <property type="entry name" value="GMC_OxRdtase"/>
</dbReference>